<organism evidence="2 3">
    <name type="scientific">Varroa destructor</name>
    <name type="common">Honeybee mite</name>
    <dbReference type="NCBI Taxonomy" id="109461"/>
    <lineage>
        <taxon>Eukaryota</taxon>
        <taxon>Metazoa</taxon>
        <taxon>Ecdysozoa</taxon>
        <taxon>Arthropoda</taxon>
        <taxon>Chelicerata</taxon>
        <taxon>Arachnida</taxon>
        <taxon>Acari</taxon>
        <taxon>Parasitiformes</taxon>
        <taxon>Mesostigmata</taxon>
        <taxon>Gamasina</taxon>
        <taxon>Dermanyssoidea</taxon>
        <taxon>Varroidae</taxon>
        <taxon>Varroa</taxon>
    </lineage>
</organism>
<proteinExistence type="predicted"/>
<feature type="compositionally biased region" description="Low complexity" evidence="1">
    <location>
        <begin position="47"/>
        <end position="57"/>
    </location>
</feature>
<dbReference type="EnsemblMetazoa" id="XM_022810903">
    <property type="protein sequence ID" value="XP_022666638"/>
    <property type="gene ID" value="LOC111252658"/>
</dbReference>
<name>A0A7M7KGS3_VARDE</name>
<feature type="region of interest" description="Disordered" evidence="1">
    <location>
        <begin position="230"/>
        <end position="258"/>
    </location>
</feature>
<evidence type="ECO:0000256" key="1">
    <source>
        <dbReference type="SAM" id="MobiDB-lite"/>
    </source>
</evidence>
<dbReference type="GeneID" id="111252658"/>
<reference evidence="2" key="1">
    <citation type="submission" date="2021-01" db="UniProtKB">
        <authorList>
            <consortium name="EnsemblMetazoa"/>
        </authorList>
    </citation>
    <scope>IDENTIFICATION</scope>
</reference>
<sequence>MSSITTTSTTATVVLRGGNTPRSSDLDLDLSIPLQIVEASPPPSPLSPASSRSPSPLPAYALASSAPSSLALRLLPTSAAKKAFRPLPPPTPAAPQVWLDDHDYIYPNPPHGEMSVSSGVTTATMCPAATTSTTAVLTAATASTTSDVVQDGTLLPTRTVHAGPRIEPGQILLPARQIVIVQHQPTGQLKVAQQQQPQCATAHLQQSAPRASLSVIISKRVAATNAVGYSPAASAAAPAPTTNRNSQPASSLPTSLSSTTEKTAVDCHLVGVKGAKFTVSSEQLVKTATTFVPEPKITALCQLSGSKPFQEGPLTVSASVNNRTVKSAHETQDTEGAYEVSEVVTKIVDTVVALEYCRDVAARNAAHINASTGEKFLIDNTIFDFRY</sequence>
<dbReference type="Proteomes" id="UP000594260">
    <property type="component" value="Unplaced"/>
</dbReference>
<accession>A0A7M7KGS3</accession>
<keyword evidence="3" id="KW-1185">Reference proteome</keyword>
<dbReference type="KEGG" id="vde:111252658"/>
<evidence type="ECO:0000313" key="3">
    <source>
        <dbReference type="Proteomes" id="UP000594260"/>
    </source>
</evidence>
<feature type="compositionally biased region" description="Low complexity" evidence="1">
    <location>
        <begin position="230"/>
        <end position="240"/>
    </location>
</feature>
<feature type="region of interest" description="Disordered" evidence="1">
    <location>
        <begin position="1"/>
        <end position="57"/>
    </location>
</feature>
<dbReference type="InParanoid" id="A0A7M7KGS3"/>
<evidence type="ECO:0000313" key="2">
    <source>
        <dbReference type="EnsemblMetazoa" id="XP_022666638"/>
    </source>
</evidence>
<dbReference type="AlphaFoldDB" id="A0A7M7KGS3"/>
<dbReference type="RefSeq" id="XP_022666638.1">
    <property type="nucleotide sequence ID" value="XM_022810903.1"/>
</dbReference>
<protein>
    <submittedName>
        <fullName evidence="2">Uncharacterized protein</fullName>
    </submittedName>
</protein>
<feature type="compositionally biased region" description="Low complexity" evidence="1">
    <location>
        <begin position="1"/>
        <end position="12"/>
    </location>
</feature>